<proteinExistence type="predicted"/>
<feature type="domain" description="DUF1468" evidence="2">
    <location>
        <begin position="9"/>
        <end position="138"/>
    </location>
</feature>
<dbReference type="InterPro" id="IPR009936">
    <property type="entry name" value="DUF1468"/>
</dbReference>
<organism evidence="3 4">
    <name type="scientific">Caenimonas koreensis DSM 17982</name>
    <dbReference type="NCBI Taxonomy" id="1121255"/>
    <lineage>
        <taxon>Bacteria</taxon>
        <taxon>Pseudomonadati</taxon>
        <taxon>Pseudomonadota</taxon>
        <taxon>Betaproteobacteria</taxon>
        <taxon>Burkholderiales</taxon>
        <taxon>Comamonadaceae</taxon>
        <taxon>Caenimonas</taxon>
    </lineage>
</organism>
<keyword evidence="4" id="KW-1185">Reference proteome</keyword>
<feature type="transmembrane region" description="Helical" evidence="1">
    <location>
        <begin position="39"/>
        <end position="61"/>
    </location>
</feature>
<dbReference type="Proteomes" id="UP000487350">
    <property type="component" value="Unassembled WGS sequence"/>
</dbReference>
<dbReference type="Pfam" id="PF07331">
    <property type="entry name" value="TctB"/>
    <property type="match status" value="1"/>
</dbReference>
<accession>A0A844B6M3</accession>
<keyword evidence="1" id="KW-0472">Membrane</keyword>
<sequence>MMNRNLARGIFLCAISLAFGIGAARYPIGEFSRAGPGLFPLMVSALLLLIGISTVIRAFLVEKVPMEVNPKNIAIILGSLCAFALVSEFANMILGIVAMVFIASLAATTYSVSRILKISLGLVLVGLAFQKGLGFNLPLY</sequence>
<dbReference type="EMBL" id="WJBU01000016">
    <property type="protein sequence ID" value="MRD48812.1"/>
    <property type="molecule type" value="Genomic_DNA"/>
</dbReference>
<keyword evidence="1" id="KW-1133">Transmembrane helix</keyword>
<comment type="caution">
    <text evidence="3">The sequence shown here is derived from an EMBL/GenBank/DDBJ whole genome shotgun (WGS) entry which is preliminary data.</text>
</comment>
<evidence type="ECO:0000256" key="1">
    <source>
        <dbReference type="SAM" id="Phobius"/>
    </source>
</evidence>
<protein>
    <submittedName>
        <fullName evidence="3">Tripartite tricarboxylate transporter TctB family protein</fullName>
    </submittedName>
</protein>
<reference evidence="3 4" key="1">
    <citation type="submission" date="2019-11" db="EMBL/GenBank/DDBJ databases">
        <title>Caenimonas koreensis gen. nov., sp. nov., isolated from activated sludge.</title>
        <authorList>
            <person name="Seung H.R."/>
        </authorList>
    </citation>
    <scope>NUCLEOTIDE SEQUENCE [LARGE SCALE GENOMIC DNA]</scope>
    <source>
        <strain evidence="3 4">EMB320</strain>
    </source>
</reference>
<keyword evidence="1" id="KW-0812">Transmembrane</keyword>
<feature type="transmembrane region" description="Helical" evidence="1">
    <location>
        <begin position="73"/>
        <end position="106"/>
    </location>
</feature>
<dbReference type="RefSeq" id="WP_153586132.1">
    <property type="nucleotide sequence ID" value="NZ_WJBU01000016.1"/>
</dbReference>
<evidence type="ECO:0000313" key="4">
    <source>
        <dbReference type="Proteomes" id="UP000487350"/>
    </source>
</evidence>
<evidence type="ECO:0000259" key="2">
    <source>
        <dbReference type="Pfam" id="PF07331"/>
    </source>
</evidence>
<dbReference type="OrthoDB" id="8902299at2"/>
<dbReference type="AlphaFoldDB" id="A0A844B6M3"/>
<gene>
    <name evidence="3" type="ORF">GHT07_16110</name>
</gene>
<feature type="transmembrane region" description="Helical" evidence="1">
    <location>
        <begin position="118"/>
        <end position="139"/>
    </location>
</feature>
<name>A0A844B6M3_9BURK</name>
<evidence type="ECO:0000313" key="3">
    <source>
        <dbReference type="EMBL" id="MRD48812.1"/>
    </source>
</evidence>